<reference evidence="1" key="2">
    <citation type="submission" date="2020-09" db="EMBL/GenBank/DDBJ databases">
        <authorList>
            <person name="Sun Q."/>
            <person name="Zhou Y."/>
        </authorList>
    </citation>
    <scope>NUCLEOTIDE SEQUENCE</scope>
    <source>
        <strain evidence="1">CGMCC 1.15725</strain>
    </source>
</reference>
<keyword evidence="2" id="KW-1185">Reference proteome</keyword>
<protein>
    <submittedName>
        <fullName evidence="1">ABC transporter substrate-binding protein</fullName>
    </submittedName>
</protein>
<name>A0A8J2YQS2_9PROT</name>
<reference evidence="1" key="1">
    <citation type="journal article" date="2014" name="Int. J. Syst. Evol. Microbiol.">
        <title>Complete genome sequence of Corynebacterium casei LMG S-19264T (=DSM 44701T), isolated from a smear-ripened cheese.</title>
        <authorList>
            <consortium name="US DOE Joint Genome Institute (JGI-PGF)"/>
            <person name="Walter F."/>
            <person name="Albersmeier A."/>
            <person name="Kalinowski J."/>
            <person name="Ruckert C."/>
        </authorList>
    </citation>
    <scope>NUCLEOTIDE SEQUENCE</scope>
    <source>
        <strain evidence="1">CGMCC 1.15725</strain>
    </source>
</reference>
<proteinExistence type="predicted"/>
<dbReference type="Proteomes" id="UP000646365">
    <property type="component" value="Unassembled WGS sequence"/>
</dbReference>
<dbReference type="CDD" id="cd06325">
    <property type="entry name" value="PBP1_ABC_unchar_transporter"/>
    <property type="match status" value="1"/>
</dbReference>
<dbReference type="EMBL" id="BMJQ01000002">
    <property type="protein sequence ID" value="GGF06247.1"/>
    <property type="molecule type" value="Genomic_DNA"/>
</dbReference>
<dbReference type="PANTHER" id="PTHR35271">
    <property type="entry name" value="ABC TRANSPORTER, SUBSTRATE-BINDING LIPOPROTEIN-RELATED"/>
    <property type="match status" value="1"/>
</dbReference>
<comment type="caution">
    <text evidence="1">The sequence shown here is derived from an EMBL/GenBank/DDBJ whole genome shotgun (WGS) entry which is preliminary data.</text>
</comment>
<dbReference type="Gene3D" id="3.40.50.2300">
    <property type="match status" value="2"/>
</dbReference>
<dbReference type="InterPro" id="IPR007487">
    <property type="entry name" value="ABC_transpt-TYRBP-like"/>
</dbReference>
<gene>
    <name evidence="1" type="ORF">GCM10011611_09690</name>
</gene>
<dbReference type="PANTHER" id="PTHR35271:SF1">
    <property type="entry name" value="ABC TRANSPORTER, SUBSTRATE-BINDING LIPOPROTEIN"/>
    <property type="match status" value="1"/>
</dbReference>
<dbReference type="AlphaFoldDB" id="A0A8J2YQS2"/>
<evidence type="ECO:0000313" key="1">
    <source>
        <dbReference type="EMBL" id="GGF06247.1"/>
    </source>
</evidence>
<accession>A0A8J2YQS2</accession>
<dbReference type="Pfam" id="PF04392">
    <property type="entry name" value="ABC_sub_bind"/>
    <property type="match status" value="1"/>
</dbReference>
<sequence length="330" mass="36091">MEAQMRRRELIALLGGAALIWPLGVRAQRAGRVFRIGYFYLGPPPPDPHEAPPWPTLRKLGYVEGTNLVVERRFAAGRRDMLATIASEFVASRPDVILAQGYQAAEAASKATHDIPIVVLGGGDPIGTGLVKSLARPGANITGVTEASTELSAKRLELLKEAIPAVSRVAVLWNAADRAMTLRFDEIEAAAKTLQVAIQPLGVREPEDFDDAFAAMRRDRPDAMFMITDALTNLNRKRIVEFAAEIRLPAVYEFREPVFDGGLMSYGPNMHDLQGRVAYYIDKILKGAKPGDLPMEQPTKFELVVNLKTAKALGLTIPPSILARADEVIE</sequence>
<evidence type="ECO:0000313" key="2">
    <source>
        <dbReference type="Proteomes" id="UP000646365"/>
    </source>
</evidence>
<organism evidence="1 2">
    <name type="scientific">Aliidongia dinghuensis</name>
    <dbReference type="NCBI Taxonomy" id="1867774"/>
    <lineage>
        <taxon>Bacteria</taxon>
        <taxon>Pseudomonadati</taxon>
        <taxon>Pseudomonadota</taxon>
        <taxon>Alphaproteobacteria</taxon>
        <taxon>Rhodospirillales</taxon>
        <taxon>Dongiaceae</taxon>
        <taxon>Aliidongia</taxon>
    </lineage>
</organism>